<dbReference type="GeneID" id="64692940"/>
<dbReference type="Proteomes" id="UP000823399">
    <property type="component" value="Unassembled WGS sequence"/>
</dbReference>
<evidence type="ECO:0000313" key="2">
    <source>
        <dbReference type="Proteomes" id="UP000823399"/>
    </source>
</evidence>
<evidence type="ECO:0000313" key="1">
    <source>
        <dbReference type="EMBL" id="KAG2120627.1"/>
    </source>
</evidence>
<dbReference type="AlphaFoldDB" id="A0A9P7FLD5"/>
<dbReference type="OrthoDB" id="5599419at2759"/>
<gene>
    <name evidence="1" type="ORF">F5147DRAFT_563537</name>
</gene>
<proteinExistence type="predicted"/>
<reference evidence="1" key="1">
    <citation type="journal article" date="2020" name="New Phytol.">
        <title>Comparative genomics reveals dynamic genome evolution in host specialist ectomycorrhizal fungi.</title>
        <authorList>
            <person name="Lofgren L.A."/>
            <person name="Nguyen N.H."/>
            <person name="Vilgalys R."/>
            <person name="Ruytinx J."/>
            <person name="Liao H.L."/>
            <person name="Branco S."/>
            <person name="Kuo A."/>
            <person name="LaButti K."/>
            <person name="Lipzen A."/>
            <person name="Andreopoulos W."/>
            <person name="Pangilinan J."/>
            <person name="Riley R."/>
            <person name="Hundley H."/>
            <person name="Na H."/>
            <person name="Barry K."/>
            <person name="Grigoriev I.V."/>
            <person name="Stajich J.E."/>
            <person name="Kennedy P.G."/>
        </authorList>
    </citation>
    <scope>NUCLEOTIDE SEQUENCE</scope>
    <source>
        <strain evidence="1">FC423</strain>
    </source>
</reference>
<organism evidence="1 2">
    <name type="scientific">Suillus discolor</name>
    <dbReference type="NCBI Taxonomy" id="1912936"/>
    <lineage>
        <taxon>Eukaryota</taxon>
        <taxon>Fungi</taxon>
        <taxon>Dikarya</taxon>
        <taxon>Basidiomycota</taxon>
        <taxon>Agaricomycotina</taxon>
        <taxon>Agaricomycetes</taxon>
        <taxon>Agaricomycetidae</taxon>
        <taxon>Boletales</taxon>
        <taxon>Suillineae</taxon>
        <taxon>Suillaceae</taxon>
        <taxon>Suillus</taxon>
    </lineage>
</organism>
<sequence length="66" mass="7378">MRLIPVKNIDGLLNAAGLMTHFAELGLKIGNHVEDKTVFMVTDLSSDEVIIGIDWLRYHNPDSEVD</sequence>
<protein>
    <submittedName>
        <fullName evidence="1">Uncharacterized protein</fullName>
    </submittedName>
</protein>
<keyword evidence="2" id="KW-1185">Reference proteome</keyword>
<name>A0A9P7FLD5_9AGAM</name>
<comment type="caution">
    <text evidence="1">The sequence shown here is derived from an EMBL/GenBank/DDBJ whole genome shotgun (WGS) entry which is preliminary data.</text>
</comment>
<accession>A0A9P7FLD5</accession>
<dbReference type="EMBL" id="JABBWM010000001">
    <property type="protein sequence ID" value="KAG2120627.1"/>
    <property type="molecule type" value="Genomic_DNA"/>
</dbReference>
<dbReference type="RefSeq" id="XP_041300003.1">
    <property type="nucleotide sequence ID" value="XM_041430681.1"/>
</dbReference>